<reference evidence="1 2" key="2">
    <citation type="journal article" date="2022" name="Mol. Ecol. Resour.">
        <title>The genomes of chicory, endive, great burdock and yacon provide insights into Asteraceae paleo-polyploidization history and plant inulin production.</title>
        <authorList>
            <person name="Fan W."/>
            <person name="Wang S."/>
            <person name="Wang H."/>
            <person name="Wang A."/>
            <person name="Jiang F."/>
            <person name="Liu H."/>
            <person name="Zhao H."/>
            <person name="Xu D."/>
            <person name="Zhang Y."/>
        </authorList>
    </citation>
    <scope>NUCLEOTIDE SEQUENCE [LARGE SCALE GENOMIC DNA]</scope>
    <source>
        <strain evidence="2">cv. Niubang</strain>
    </source>
</reference>
<organism evidence="1 2">
    <name type="scientific">Arctium lappa</name>
    <name type="common">Greater burdock</name>
    <name type="synonym">Lappa major</name>
    <dbReference type="NCBI Taxonomy" id="4217"/>
    <lineage>
        <taxon>Eukaryota</taxon>
        <taxon>Viridiplantae</taxon>
        <taxon>Streptophyta</taxon>
        <taxon>Embryophyta</taxon>
        <taxon>Tracheophyta</taxon>
        <taxon>Spermatophyta</taxon>
        <taxon>Magnoliopsida</taxon>
        <taxon>eudicotyledons</taxon>
        <taxon>Gunneridae</taxon>
        <taxon>Pentapetalae</taxon>
        <taxon>asterids</taxon>
        <taxon>campanulids</taxon>
        <taxon>Asterales</taxon>
        <taxon>Asteraceae</taxon>
        <taxon>Carduoideae</taxon>
        <taxon>Cardueae</taxon>
        <taxon>Arctiinae</taxon>
        <taxon>Arctium</taxon>
    </lineage>
</organism>
<dbReference type="EMBL" id="CM042051">
    <property type="protein sequence ID" value="KAI3729603.1"/>
    <property type="molecule type" value="Genomic_DNA"/>
</dbReference>
<keyword evidence="2" id="KW-1185">Reference proteome</keyword>
<protein>
    <submittedName>
        <fullName evidence="1">Uncharacterized protein</fullName>
    </submittedName>
</protein>
<proteinExistence type="predicted"/>
<gene>
    <name evidence="1" type="ORF">L6452_18264</name>
</gene>
<accession>A0ACB9C615</accession>
<reference evidence="2" key="1">
    <citation type="journal article" date="2022" name="Mol. Ecol. Resour.">
        <title>The genomes of chicory, endive, great burdock and yacon provide insights into Asteraceae palaeo-polyploidization history and plant inulin production.</title>
        <authorList>
            <person name="Fan W."/>
            <person name="Wang S."/>
            <person name="Wang H."/>
            <person name="Wang A."/>
            <person name="Jiang F."/>
            <person name="Liu H."/>
            <person name="Zhao H."/>
            <person name="Xu D."/>
            <person name="Zhang Y."/>
        </authorList>
    </citation>
    <scope>NUCLEOTIDE SEQUENCE [LARGE SCALE GENOMIC DNA]</scope>
    <source>
        <strain evidence="2">cv. Niubang</strain>
    </source>
</reference>
<comment type="caution">
    <text evidence="1">The sequence shown here is derived from an EMBL/GenBank/DDBJ whole genome shotgun (WGS) entry which is preliminary data.</text>
</comment>
<evidence type="ECO:0000313" key="2">
    <source>
        <dbReference type="Proteomes" id="UP001055879"/>
    </source>
</evidence>
<name>A0ACB9C615_ARCLA</name>
<dbReference type="Proteomes" id="UP001055879">
    <property type="component" value="Linkage Group LG05"/>
</dbReference>
<evidence type="ECO:0000313" key="1">
    <source>
        <dbReference type="EMBL" id="KAI3729603.1"/>
    </source>
</evidence>
<sequence length="210" mass="24144">MAAGNYSNEYEDLSTSFPTTFTSFQNNIPPSSFHSLSNLPYYHNQIPVLDFSQQSSSLSCNNSSTSDEAEENHMGIINERKQRRMISNRESARRSRMRKQKQLDELLTQVLRLRNENHGLINKMNHFSETHEQVVQENDRLKKETMELKQLLTEAQLATTYTNLRDLQDDDGGEEHDDDHKLVVLSSCTTQFSNKSTLASTSSKPFNLLH</sequence>